<organism evidence="1 2">
    <name type="scientific">Talaromyces marneffei (strain ATCC 18224 / CBS 334.59 / QM 7333)</name>
    <name type="common">Penicillium marneffei</name>
    <dbReference type="NCBI Taxonomy" id="441960"/>
    <lineage>
        <taxon>Eukaryota</taxon>
        <taxon>Fungi</taxon>
        <taxon>Dikarya</taxon>
        <taxon>Ascomycota</taxon>
        <taxon>Pezizomycotina</taxon>
        <taxon>Eurotiomycetes</taxon>
        <taxon>Eurotiomycetidae</taxon>
        <taxon>Eurotiales</taxon>
        <taxon>Trichocomaceae</taxon>
        <taxon>Talaromyces</taxon>
        <taxon>Talaromyces sect. Talaromyces</taxon>
    </lineage>
</organism>
<keyword evidence="2" id="KW-1185">Reference proteome</keyword>
<proteinExistence type="predicted"/>
<dbReference type="VEuPathDB" id="FungiDB:PMAA_102550"/>
<reference evidence="2" key="1">
    <citation type="journal article" date="2015" name="Genome Announc.">
        <title>Genome sequence of the AIDS-associated pathogen Penicillium marneffei (ATCC18224) and its near taxonomic relative Talaromyces stipitatus (ATCC10500).</title>
        <authorList>
            <person name="Nierman W.C."/>
            <person name="Fedorova-Abrams N.D."/>
            <person name="Andrianopoulos A."/>
        </authorList>
    </citation>
    <scope>NUCLEOTIDE SEQUENCE [LARGE SCALE GENOMIC DNA]</scope>
    <source>
        <strain evidence="2">ATCC 18224 / CBS 334.59 / QM 7333</strain>
    </source>
</reference>
<dbReference type="HOGENOM" id="CLU_1133912_0_0_1"/>
<accession>B6QWN0</accession>
<protein>
    <submittedName>
        <fullName evidence="1">Uncharacterized protein</fullName>
    </submittedName>
</protein>
<evidence type="ECO:0000313" key="2">
    <source>
        <dbReference type="Proteomes" id="UP000001294"/>
    </source>
</evidence>
<dbReference type="Proteomes" id="UP000001294">
    <property type="component" value="Unassembled WGS sequence"/>
</dbReference>
<gene>
    <name evidence="1" type="ORF">PMAA_102550</name>
</gene>
<dbReference type="EMBL" id="DS995908">
    <property type="protein sequence ID" value="EEA18479.1"/>
    <property type="molecule type" value="Genomic_DNA"/>
</dbReference>
<name>B6QWN0_TALMQ</name>
<dbReference type="AlphaFoldDB" id="B6QWN0"/>
<evidence type="ECO:0000313" key="1">
    <source>
        <dbReference type="EMBL" id="EEA18479.1"/>
    </source>
</evidence>
<dbReference type="PhylomeDB" id="B6QWN0"/>
<sequence length="245" mass="27856">MNVPHVLLYTDDHIGFSWKDDLSRLTRTQLESLLIECRHAVTALEAETDRRQLNRTPAISTVDFCWRKLQKKAEQFQIRQRLDDNAKKQIKIAIDTLHTSDNASRKYREFLQDILHDITLRPCGPEFVILCATSLGKHRIAHLKEDDRVSLLDCIKTRKQMVKTAFLSKIAKDYRITTAETTSNVATGPHHAKATLPLDAMGASIILAATQTKPLTISLPSAHDTLPYIEIPHEICADIMRMYTS</sequence>